<gene>
    <name evidence="4" type="ORF">POTOM_008472</name>
</gene>
<evidence type="ECO:0000259" key="3">
    <source>
        <dbReference type="Pfam" id="PF01764"/>
    </source>
</evidence>
<dbReference type="PANTHER" id="PTHR46483:SF1">
    <property type="entry name" value="PHOSPHOLIPASE A1 PLIP1, CHLOROPLASTIC"/>
    <property type="match status" value="1"/>
</dbReference>
<feature type="compositionally biased region" description="Basic and acidic residues" evidence="2">
    <location>
        <begin position="340"/>
        <end position="355"/>
    </location>
</feature>
<evidence type="ECO:0000313" key="4">
    <source>
        <dbReference type="EMBL" id="KAG6786855.1"/>
    </source>
</evidence>
<dbReference type="EMBL" id="JAAWWB010000003">
    <property type="protein sequence ID" value="KAG6786855.1"/>
    <property type="molecule type" value="Genomic_DNA"/>
</dbReference>
<feature type="domain" description="Fungal lipase-type" evidence="3">
    <location>
        <begin position="449"/>
        <end position="561"/>
    </location>
</feature>
<protein>
    <recommendedName>
        <fullName evidence="3">Fungal lipase-type domain-containing protein</fullName>
    </recommendedName>
</protein>
<dbReference type="CDD" id="cd00519">
    <property type="entry name" value="Lipase_3"/>
    <property type="match status" value="1"/>
</dbReference>
<dbReference type="InterPro" id="IPR043367">
    <property type="entry name" value="PLIP1/2/3"/>
</dbReference>
<feature type="compositionally biased region" description="Polar residues" evidence="2">
    <location>
        <begin position="321"/>
        <end position="338"/>
    </location>
</feature>
<evidence type="ECO:0000256" key="2">
    <source>
        <dbReference type="SAM" id="MobiDB-lite"/>
    </source>
</evidence>
<proteinExistence type="predicted"/>
<evidence type="ECO:0000313" key="5">
    <source>
        <dbReference type="Proteomes" id="UP000886885"/>
    </source>
</evidence>
<dbReference type="Pfam" id="PF01764">
    <property type="entry name" value="Lipase_3"/>
    <property type="match status" value="1"/>
</dbReference>
<name>A0A8X8AH33_POPTO</name>
<organism evidence="4 5">
    <name type="scientific">Populus tomentosa</name>
    <name type="common">Chinese white poplar</name>
    <dbReference type="NCBI Taxonomy" id="118781"/>
    <lineage>
        <taxon>Eukaryota</taxon>
        <taxon>Viridiplantae</taxon>
        <taxon>Streptophyta</taxon>
        <taxon>Embryophyta</taxon>
        <taxon>Tracheophyta</taxon>
        <taxon>Spermatophyta</taxon>
        <taxon>Magnoliopsida</taxon>
        <taxon>eudicotyledons</taxon>
        <taxon>Gunneridae</taxon>
        <taxon>Pentapetalae</taxon>
        <taxon>rosids</taxon>
        <taxon>fabids</taxon>
        <taxon>Malpighiales</taxon>
        <taxon>Salicaceae</taxon>
        <taxon>Saliceae</taxon>
        <taxon>Populus</taxon>
    </lineage>
</organism>
<comment type="caution">
    <text evidence="4">The sequence shown here is derived from an EMBL/GenBank/DDBJ whole genome shotgun (WGS) entry which is preliminary data.</text>
</comment>
<sequence>MACNSMAIPSSPATTAQKDVFKEHDGLFRSNSGKDFRNRATMQRSYSDNHLCYSSNRVRAASTQPKLKSSRSVGIFPFQIASSIIPTSLRSFLFDPEAGKDMNIAKDAIEISSEKGGNIGDNSDEGSANDELGEVKRANWVERIYEIGFHRRNRQRKADIYGKESSDANKIGDSNCEGGCTVDYNSEEEGGETKYDRETFSRFLAPVAWSDIKLFSKLAFLCNMAYVIPEIKAMDLRRYHSLHFVTSSLEKKAEAAAMKEKLDQDSTHVPAAASVVAKSNLQNTQEPEQKHPIRSSVAYGIAASAASYVQSHARGLLSHGAQPQQEGECTDSSSTGNQPVEDRDRPVEDGERSQRVYKKSEVAAYVAASTMTAVVAAGEKEKQEAARDLQSLHSAPCEWFVCDDISTYTRCFVIQVNNSFTIHFILDLTPLHLGRQTSYLNQLSLRQGTDVLVHRGIYEAAKGIYDQFMPEIMEHLNKYGKRAKLQFTGHSLGGSLSLLVHLMLLTRKFVKPSTLRPVVTFGSPFVFCGGQKILNHLGLDDNHVHCVVMHRDIVPRAFSCNYPNHVALVLKRLSGSFQSHPCLIKNKFLYSPLGKLFILQPDEKSSPPHPLLPPGSALYAFNKTQYGFSASAIKAFLNCPHPLETLSDPKAYGSEGTILRDHDSSNYLNAVNKVIRQNLKMVRKVQEQRNQLWPLLASPSPHSWNHENTLEKSVLGTKKVMTGV</sequence>
<dbReference type="Proteomes" id="UP000886885">
    <property type="component" value="Chromosome 2A"/>
</dbReference>
<dbReference type="InterPro" id="IPR002921">
    <property type="entry name" value="Fungal_lipase-type"/>
</dbReference>
<dbReference type="PANTHER" id="PTHR46483">
    <property type="entry name" value="PHOSPHOLIPASE A1 PLIP2, CHLOROPLASTIC"/>
    <property type="match status" value="1"/>
</dbReference>
<dbReference type="GO" id="GO:0008970">
    <property type="term" value="F:phospholipase A1 activity"/>
    <property type="evidence" value="ECO:0007669"/>
    <property type="project" value="InterPro"/>
</dbReference>
<keyword evidence="5" id="KW-1185">Reference proteome</keyword>
<accession>A0A8X8AH33</accession>
<reference evidence="4" key="1">
    <citation type="journal article" date="2020" name="bioRxiv">
        <title>Hybrid origin of Populus tomentosa Carr. identified through genome sequencing and phylogenomic analysis.</title>
        <authorList>
            <person name="An X."/>
            <person name="Gao K."/>
            <person name="Chen Z."/>
            <person name="Li J."/>
            <person name="Yang X."/>
            <person name="Yang X."/>
            <person name="Zhou J."/>
            <person name="Guo T."/>
            <person name="Zhao T."/>
            <person name="Huang S."/>
            <person name="Miao D."/>
            <person name="Khan W.U."/>
            <person name="Rao P."/>
            <person name="Ye M."/>
            <person name="Lei B."/>
            <person name="Liao W."/>
            <person name="Wang J."/>
            <person name="Ji L."/>
            <person name="Li Y."/>
            <person name="Guo B."/>
            <person name="Mustafa N.S."/>
            <person name="Li S."/>
            <person name="Yun Q."/>
            <person name="Keller S.R."/>
            <person name="Mao J."/>
            <person name="Zhang R."/>
            <person name="Strauss S.H."/>
        </authorList>
    </citation>
    <scope>NUCLEOTIDE SEQUENCE</scope>
    <source>
        <strain evidence="4">GM15</strain>
        <tissue evidence="4">Leaf</tissue>
    </source>
</reference>
<feature type="region of interest" description="Disordered" evidence="2">
    <location>
        <begin position="316"/>
        <end position="355"/>
    </location>
</feature>
<dbReference type="OrthoDB" id="438440at2759"/>
<dbReference type="GO" id="GO:0006629">
    <property type="term" value="P:lipid metabolic process"/>
    <property type="evidence" value="ECO:0007669"/>
    <property type="project" value="InterPro"/>
</dbReference>
<dbReference type="AlphaFoldDB" id="A0A8X8AH33"/>
<evidence type="ECO:0000256" key="1">
    <source>
        <dbReference type="ARBA" id="ARBA00022801"/>
    </source>
</evidence>
<keyword evidence="1" id="KW-0378">Hydrolase</keyword>